<evidence type="ECO:0000313" key="2">
    <source>
        <dbReference type="EMBL" id="SEO96373.1"/>
    </source>
</evidence>
<proteinExistence type="predicted"/>
<protein>
    <submittedName>
        <fullName evidence="2">Uncharacterized protein</fullName>
    </submittedName>
</protein>
<name>A0A1H8U0L7_9ACTN</name>
<evidence type="ECO:0000256" key="1">
    <source>
        <dbReference type="SAM" id="Phobius"/>
    </source>
</evidence>
<keyword evidence="3" id="KW-1185">Reference proteome</keyword>
<keyword evidence="1" id="KW-0812">Transmembrane</keyword>
<keyword evidence="1" id="KW-1133">Transmembrane helix</keyword>
<organism evidence="2 3">
    <name type="scientific">Denitrobacterium detoxificans</name>
    <dbReference type="NCBI Taxonomy" id="79604"/>
    <lineage>
        <taxon>Bacteria</taxon>
        <taxon>Bacillati</taxon>
        <taxon>Actinomycetota</taxon>
        <taxon>Coriobacteriia</taxon>
        <taxon>Eggerthellales</taxon>
        <taxon>Eggerthellaceae</taxon>
        <taxon>Denitrobacterium</taxon>
    </lineage>
</organism>
<accession>A0A1H8U0L7</accession>
<dbReference type="RefSeq" id="WP_143117390.1">
    <property type="nucleotide sequence ID" value="NZ_CP011402.1"/>
</dbReference>
<dbReference type="AlphaFoldDB" id="A0A1H8U0L7"/>
<gene>
    <name evidence="2" type="ORF">SAMN02910314_01751</name>
</gene>
<reference evidence="3" key="1">
    <citation type="submission" date="2016-10" db="EMBL/GenBank/DDBJ databases">
        <authorList>
            <person name="Varghese N."/>
        </authorList>
    </citation>
    <scope>NUCLEOTIDE SEQUENCE [LARGE SCALE GENOMIC DNA]</scope>
    <source>
        <strain evidence="3">DSM 21843</strain>
    </source>
</reference>
<evidence type="ECO:0000313" key="3">
    <source>
        <dbReference type="Proteomes" id="UP000182975"/>
    </source>
</evidence>
<dbReference type="EMBL" id="FOEC01000014">
    <property type="protein sequence ID" value="SEO96373.1"/>
    <property type="molecule type" value="Genomic_DNA"/>
</dbReference>
<feature type="transmembrane region" description="Helical" evidence="1">
    <location>
        <begin position="20"/>
        <end position="42"/>
    </location>
</feature>
<keyword evidence="1" id="KW-0472">Membrane</keyword>
<sequence length="214" mass="23819">MALYAARPSVKGLSHDTSRLAMRLLAVAGVVILIAAILFVLFEPRGRVGRQEEWLVGGYYDIMNDGHGYLLEYDSATQTAVVELLPDSNALLSLPNDLETPPNYLCGFPQRHGLCPDVVIALDCDYAVDMLSKATEDRLQPGALVEVAFFLGGDREGRYSCDRIKPVDSFEVDCLYVEDCARRCLASGDVPESGDYWWRPANRIPNRDFEKNIL</sequence>
<dbReference type="Proteomes" id="UP000182975">
    <property type="component" value="Unassembled WGS sequence"/>
</dbReference>